<name>A0A9N9BIX4_9GLOM</name>
<sequence>MPKSSKPLTWVDQELTNDNLPKNIKLNIELLLGEEDLKPKRKGTELPKRSMNAFFIYRKALDKELKNRGYYDLRMREKVKLAGMLWKSENREVKEICQQLASKAKNLLEQELNSTTNYFTPTSQPESSFNDYVWYLMCTNQFSEESINEKKERLRTNAKASVKLDASDSSSSMDEENFDESFNWRRMYMKLSRPISFVAKDRGVLWLDTADGIVNTHHWKTLDCDESEYGKVVFLDYVWWFDVWGNIPNVLPGIYDVIWRFKVNPNFRLQNLQFVTRVLEVFNEKLELKHGEPIETQTTHLMNSKIFELIAEGGNWVEYCLPYQITIPEERVIDSVRIPHSVEYRLYNHEDIKRGLWIDYVRLRIHKDDDEEEELEDQHRHIN</sequence>
<evidence type="ECO:0000313" key="3">
    <source>
        <dbReference type="EMBL" id="CAG8569599.1"/>
    </source>
</evidence>
<evidence type="ECO:0000313" key="4">
    <source>
        <dbReference type="Proteomes" id="UP000789831"/>
    </source>
</evidence>
<dbReference type="SUPFAM" id="SSF47095">
    <property type="entry name" value="HMG-box"/>
    <property type="match status" value="1"/>
</dbReference>
<dbReference type="EMBL" id="CAJVPL010001405">
    <property type="protein sequence ID" value="CAG8569599.1"/>
    <property type="molecule type" value="Genomic_DNA"/>
</dbReference>
<dbReference type="Gene3D" id="1.10.30.10">
    <property type="entry name" value="High mobility group box domain"/>
    <property type="match status" value="1"/>
</dbReference>
<evidence type="ECO:0000259" key="2">
    <source>
        <dbReference type="PROSITE" id="PS50118"/>
    </source>
</evidence>
<evidence type="ECO:0000256" key="1">
    <source>
        <dbReference type="PROSITE-ProRule" id="PRU00267"/>
    </source>
</evidence>
<dbReference type="PANTHER" id="PTHR31960">
    <property type="entry name" value="F-BOX PROTEIN PP2-A15"/>
    <property type="match status" value="1"/>
</dbReference>
<comment type="caution">
    <text evidence="3">The sequence shown here is derived from an EMBL/GenBank/DDBJ whole genome shotgun (WGS) entry which is preliminary data.</text>
</comment>
<feature type="non-terminal residue" evidence="3">
    <location>
        <position position="1"/>
    </location>
</feature>
<dbReference type="OrthoDB" id="9970274at2759"/>
<organism evidence="3 4">
    <name type="scientific">Ambispora gerdemannii</name>
    <dbReference type="NCBI Taxonomy" id="144530"/>
    <lineage>
        <taxon>Eukaryota</taxon>
        <taxon>Fungi</taxon>
        <taxon>Fungi incertae sedis</taxon>
        <taxon>Mucoromycota</taxon>
        <taxon>Glomeromycotina</taxon>
        <taxon>Glomeromycetes</taxon>
        <taxon>Archaeosporales</taxon>
        <taxon>Ambisporaceae</taxon>
        <taxon>Ambispora</taxon>
    </lineage>
</organism>
<dbReference type="Proteomes" id="UP000789831">
    <property type="component" value="Unassembled WGS sequence"/>
</dbReference>
<dbReference type="Pfam" id="PF00505">
    <property type="entry name" value="HMG_box"/>
    <property type="match status" value="1"/>
</dbReference>
<keyword evidence="1" id="KW-0238">DNA-binding</keyword>
<keyword evidence="1" id="KW-0539">Nucleus</keyword>
<gene>
    <name evidence="3" type="ORF">AGERDE_LOCUS7571</name>
</gene>
<dbReference type="AlphaFoldDB" id="A0A9N9BIX4"/>
<proteinExistence type="predicted"/>
<protein>
    <submittedName>
        <fullName evidence="3">3447_t:CDS:1</fullName>
    </submittedName>
</protein>
<dbReference type="GO" id="GO:0005634">
    <property type="term" value="C:nucleus"/>
    <property type="evidence" value="ECO:0007669"/>
    <property type="project" value="UniProtKB-UniRule"/>
</dbReference>
<dbReference type="InterPro" id="IPR009071">
    <property type="entry name" value="HMG_box_dom"/>
</dbReference>
<accession>A0A9N9BIX4</accession>
<dbReference type="PROSITE" id="PS50118">
    <property type="entry name" value="HMG_BOX_2"/>
    <property type="match status" value="1"/>
</dbReference>
<dbReference type="InterPro" id="IPR036910">
    <property type="entry name" value="HMG_box_dom_sf"/>
</dbReference>
<dbReference type="GO" id="GO:0003677">
    <property type="term" value="F:DNA binding"/>
    <property type="evidence" value="ECO:0007669"/>
    <property type="project" value="UniProtKB-UniRule"/>
</dbReference>
<feature type="DNA-binding region" description="HMG box" evidence="1">
    <location>
        <begin position="47"/>
        <end position="116"/>
    </location>
</feature>
<reference evidence="3" key="1">
    <citation type="submission" date="2021-06" db="EMBL/GenBank/DDBJ databases">
        <authorList>
            <person name="Kallberg Y."/>
            <person name="Tangrot J."/>
            <person name="Rosling A."/>
        </authorList>
    </citation>
    <scope>NUCLEOTIDE SEQUENCE</scope>
    <source>
        <strain evidence="3">MT106</strain>
    </source>
</reference>
<keyword evidence="4" id="KW-1185">Reference proteome</keyword>
<dbReference type="InterPro" id="IPR025886">
    <property type="entry name" value="PP2-like"/>
</dbReference>
<feature type="domain" description="HMG box" evidence="2">
    <location>
        <begin position="47"/>
        <end position="116"/>
    </location>
</feature>
<dbReference type="PANTHER" id="PTHR31960:SF26">
    <property type="entry name" value="F-BOX DOMAIN CONTAINING PROTEIN"/>
    <property type="match status" value="1"/>
</dbReference>
<dbReference type="Pfam" id="PF14299">
    <property type="entry name" value="PP2"/>
    <property type="match status" value="1"/>
</dbReference>